<dbReference type="Proteomes" id="UP000383971">
    <property type="component" value="Unassembled WGS sequence"/>
</dbReference>
<feature type="chain" id="PRO_5023066488" description="Secreted protein" evidence="1">
    <location>
        <begin position="25"/>
        <end position="192"/>
    </location>
</feature>
<evidence type="ECO:0000313" key="3">
    <source>
        <dbReference type="Proteomes" id="UP000383971"/>
    </source>
</evidence>
<proteinExistence type="predicted"/>
<evidence type="ECO:0000313" key="2">
    <source>
        <dbReference type="EMBL" id="VVE07141.1"/>
    </source>
</evidence>
<gene>
    <name evidence="2" type="ORF">PCO31111_02457</name>
</gene>
<keyword evidence="1" id="KW-0732">Signal</keyword>
<organism evidence="2 3">
    <name type="scientific">Pandoraea communis</name>
    <dbReference type="NCBI Taxonomy" id="2508297"/>
    <lineage>
        <taxon>Bacteria</taxon>
        <taxon>Pseudomonadati</taxon>
        <taxon>Pseudomonadota</taxon>
        <taxon>Betaproteobacteria</taxon>
        <taxon>Burkholderiales</taxon>
        <taxon>Burkholderiaceae</taxon>
        <taxon>Pandoraea</taxon>
    </lineage>
</organism>
<dbReference type="AlphaFoldDB" id="A0A5E4V4Y1"/>
<protein>
    <recommendedName>
        <fullName evidence="4">Secreted protein</fullName>
    </recommendedName>
</protein>
<dbReference type="EMBL" id="CABPSE010000007">
    <property type="protein sequence ID" value="VVE07141.1"/>
    <property type="molecule type" value="Genomic_DNA"/>
</dbReference>
<name>A0A5E4V4Y1_9BURK</name>
<reference evidence="2 3" key="1">
    <citation type="submission" date="2019-08" db="EMBL/GenBank/DDBJ databases">
        <authorList>
            <person name="Peeters C."/>
        </authorList>
    </citation>
    <scope>NUCLEOTIDE SEQUENCE [LARGE SCALE GENOMIC DNA]</scope>
    <source>
        <strain evidence="2 3">LMG 31111</strain>
    </source>
</reference>
<keyword evidence="3" id="KW-1185">Reference proteome</keyword>
<evidence type="ECO:0008006" key="4">
    <source>
        <dbReference type="Google" id="ProtNLM"/>
    </source>
</evidence>
<accession>A0A5E4V4Y1</accession>
<feature type="signal peptide" evidence="1">
    <location>
        <begin position="1"/>
        <end position="24"/>
    </location>
</feature>
<sequence length="192" mass="21166">MRRIIFRFFITVLCALISAPPVYAKENPGVLDHKANRYVELCFPKGFTPIVGTGYAIFSLKYPSMEAGSPHASVVANVIRLTITGRSIGLGLEDSLSRGLPPSANDSHFQPGMTTFQRRLATGRSETYYNFQATDGRHVLFISLGSDFSVYQYHTTRNDGVALMGSVSAEITDSFVSIDDAINRFVDNVICR</sequence>
<evidence type="ECO:0000256" key="1">
    <source>
        <dbReference type="SAM" id="SignalP"/>
    </source>
</evidence>